<comment type="caution">
    <text evidence="9">The sequence shown here is derived from an EMBL/GenBank/DDBJ whole genome shotgun (WGS) entry which is preliminary data.</text>
</comment>
<dbReference type="InterPro" id="IPR034457">
    <property type="entry name" value="Organic_radical-activating"/>
</dbReference>
<keyword evidence="2" id="KW-0004">4Fe-4S</keyword>
<evidence type="ECO:0000256" key="4">
    <source>
        <dbReference type="ARBA" id="ARBA00022723"/>
    </source>
</evidence>
<dbReference type="CDD" id="cd01335">
    <property type="entry name" value="Radical_SAM"/>
    <property type="match status" value="1"/>
</dbReference>
<reference evidence="10" key="1">
    <citation type="journal article" date="2020" name="bioRxiv">
        <title>A rank-normalized archaeal taxonomy based on genome phylogeny resolves widespread incomplete and uneven classifications.</title>
        <authorList>
            <person name="Rinke C."/>
            <person name="Chuvochina M."/>
            <person name="Mussig A.J."/>
            <person name="Chaumeil P.-A."/>
            <person name="Waite D.W."/>
            <person name="Whitman W.B."/>
            <person name="Parks D.H."/>
            <person name="Hugenholtz P."/>
        </authorList>
    </citation>
    <scope>NUCLEOTIDE SEQUENCE [LARGE SCALE GENOMIC DNA]</scope>
</reference>
<dbReference type="EMBL" id="DUHE01000059">
    <property type="protein sequence ID" value="HII83615.1"/>
    <property type="molecule type" value="Genomic_DNA"/>
</dbReference>
<dbReference type="InterPro" id="IPR017896">
    <property type="entry name" value="4Fe4S_Fe-S-bd"/>
</dbReference>
<dbReference type="Pfam" id="PF04055">
    <property type="entry name" value="Radical_SAM"/>
    <property type="match status" value="1"/>
</dbReference>
<dbReference type="InterPro" id="IPR017900">
    <property type="entry name" value="4Fe4S_Fe_S_CS"/>
</dbReference>
<dbReference type="GO" id="GO:0046872">
    <property type="term" value="F:metal ion binding"/>
    <property type="evidence" value="ECO:0007669"/>
    <property type="project" value="UniProtKB-KW"/>
</dbReference>
<evidence type="ECO:0000259" key="8">
    <source>
        <dbReference type="PROSITE" id="PS51918"/>
    </source>
</evidence>
<dbReference type="SUPFAM" id="SSF54862">
    <property type="entry name" value="4Fe-4S ferredoxins"/>
    <property type="match status" value="1"/>
</dbReference>
<dbReference type="SUPFAM" id="SSF54292">
    <property type="entry name" value="2Fe-2S ferredoxin-like"/>
    <property type="match status" value="1"/>
</dbReference>
<dbReference type="PROSITE" id="PS51379">
    <property type="entry name" value="4FE4S_FER_2"/>
    <property type="match status" value="2"/>
</dbReference>
<accession>A0A7J4TGS6</accession>
<feature type="domain" description="4Fe-4S ferredoxin-type" evidence="7">
    <location>
        <begin position="1"/>
        <end position="25"/>
    </location>
</feature>
<dbReference type="GO" id="GO:0051539">
    <property type="term" value="F:4 iron, 4 sulfur cluster binding"/>
    <property type="evidence" value="ECO:0007669"/>
    <property type="project" value="UniProtKB-KW"/>
</dbReference>
<evidence type="ECO:0000256" key="3">
    <source>
        <dbReference type="ARBA" id="ARBA00022691"/>
    </source>
</evidence>
<evidence type="ECO:0000256" key="2">
    <source>
        <dbReference type="ARBA" id="ARBA00022485"/>
    </source>
</evidence>
<dbReference type="Pfam" id="PF13510">
    <property type="entry name" value="Fer2_4"/>
    <property type="match status" value="1"/>
</dbReference>
<evidence type="ECO:0000259" key="7">
    <source>
        <dbReference type="PROSITE" id="PS51379"/>
    </source>
</evidence>
<comment type="cofactor">
    <cofactor evidence="1">
        <name>[4Fe-4S] cluster</name>
        <dbReference type="ChEBI" id="CHEBI:49883"/>
    </cofactor>
</comment>
<sequence length="416" mass="45501">MKVTRNRDKCIHCGMCEMVLCPLGSAWKSLEEGKCIGCGACVIACPETALITIEKSLASSSEKTVYINGREIKTSGFIKDALDEAGVKISKFPFKDPSKDFNPVITMPCLSGGCWSCAVKVDGKYALSCITPLYEGMKIELPTTTTTTTTTTTPLRVVSGFGAHTVGGVGTPYHLKKSGEPIEIACFTHGCNLHCPQCQNYGMAFTAGGHLMEAEETAMILLGLQRQHQVDRIAVSGGESTLNPQWLLELIKHIRKADDDIHIHVDTNGTILTPPYIDELVKAGMTELGVDLKGIRTSTFQEITGLNDSKLAEQYLKTSWAAVEHVIGEYSDDLFLGIGIPYNKDLISMEEVRKMGIRIVNLKEDIQVCILDYRGEFRMKDLLLPSYSEMMEVKGTLNETGLKTVIAQTPEGHIGP</sequence>
<keyword evidence="3" id="KW-0949">S-adenosyl-L-methionine</keyword>
<protein>
    <submittedName>
        <fullName evidence="9">Radical SAM protein</fullName>
    </submittedName>
</protein>
<dbReference type="InterPro" id="IPR007197">
    <property type="entry name" value="rSAM"/>
</dbReference>
<dbReference type="PROSITE" id="PS51918">
    <property type="entry name" value="RADICAL_SAM"/>
    <property type="match status" value="1"/>
</dbReference>
<dbReference type="Proteomes" id="UP000586031">
    <property type="component" value="Unassembled WGS sequence"/>
</dbReference>
<dbReference type="Pfam" id="PF00037">
    <property type="entry name" value="Fer4"/>
    <property type="match status" value="1"/>
</dbReference>
<organism evidence="9 10">
    <name type="scientific">Methanobacterium subterraneum</name>
    <dbReference type="NCBI Taxonomy" id="59277"/>
    <lineage>
        <taxon>Archaea</taxon>
        <taxon>Methanobacteriati</taxon>
        <taxon>Methanobacteriota</taxon>
        <taxon>Methanomada group</taxon>
        <taxon>Methanobacteria</taxon>
        <taxon>Methanobacteriales</taxon>
        <taxon>Methanobacteriaceae</taxon>
        <taxon>Methanobacterium</taxon>
    </lineage>
</organism>
<keyword evidence="6" id="KW-0411">Iron-sulfur</keyword>
<dbReference type="Gene3D" id="3.10.20.740">
    <property type="match status" value="1"/>
</dbReference>
<dbReference type="Gene3D" id="3.20.20.70">
    <property type="entry name" value="Aldolase class I"/>
    <property type="match status" value="1"/>
</dbReference>
<dbReference type="AlphaFoldDB" id="A0A7J4TGS6"/>
<keyword evidence="5" id="KW-0408">Iron</keyword>
<evidence type="ECO:0000256" key="1">
    <source>
        <dbReference type="ARBA" id="ARBA00001966"/>
    </source>
</evidence>
<name>A0A7J4TGS6_9EURY</name>
<evidence type="ECO:0000313" key="9">
    <source>
        <dbReference type="EMBL" id="HII83615.1"/>
    </source>
</evidence>
<proteinExistence type="predicted"/>
<dbReference type="InterPro" id="IPR058240">
    <property type="entry name" value="rSAM_sf"/>
</dbReference>
<dbReference type="GO" id="GO:0016491">
    <property type="term" value="F:oxidoreductase activity"/>
    <property type="evidence" value="ECO:0007669"/>
    <property type="project" value="UniProtKB-ARBA"/>
</dbReference>
<dbReference type="PANTHER" id="PTHR30352:SF13">
    <property type="entry name" value="GLYCYL-RADICAL ENZYME ACTIVATING ENZYME YJJW-RELATED"/>
    <property type="match status" value="1"/>
</dbReference>
<gene>
    <name evidence="9" type="ORF">HA271_01970</name>
</gene>
<evidence type="ECO:0000256" key="5">
    <source>
        <dbReference type="ARBA" id="ARBA00023004"/>
    </source>
</evidence>
<dbReference type="SFLD" id="SFLDG01067">
    <property type="entry name" value="SPASM/twitch_domain_containing"/>
    <property type="match status" value="1"/>
</dbReference>
<dbReference type="SFLD" id="SFLDS00029">
    <property type="entry name" value="Radical_SAM"/>
    <property type="match status" value="1"/>
</dbReference>
<dbReference type="SUPFAM" id="SSF102114">
    <property type="entry name" value="Radical SAM enzymes"/>
    <property type="match status" value="1"/>
</dbReference>
<feature type="domain" description="4Fe-4S ferredoxin-type" evidence="7">
    <location>
        <begin position="26"/>
        <end position="55"/>
    </location>
</feature>
<evidence type="ECO:0000313" key="10">
    <source>
        <dbReference type="Proteomes" id="UP000586031"/>
    </source>
</evidence>
<keyword evidence="4" id="KW-0479">Metal-binding</keyword>
<evidence type="ECO:0000256" key="6">
    <source>
        <dbReference type="ARBA" id="ARBA00023014"/>
    </source>
</evidence>
<dbReference type="PROSITE" id="PS00198">
    <property type="entry name" value="4FE4S_FER_1"/>
    <property type="match status" value="1"/>
</dbReference>
<dbReference type="PANTHER" id="PTHR30352">
    <property type="entry name" value="PYRUVATE FORMATE-LYASE-ACTIVATING ENZYME"/>
    <property type="match status" value="1"/>
</dbReference>
<dbReference type="InterPro" id="IPR013785">
    <property type="entry name" value="Aldolase_TIM"/>
</dbReference>
<dbReference type="InterPro" id="IPR036010">
    <property type="entry name" value="2Fe-2S_ferredoxin-like_sf"/>
</dbReference>
<feature type="domain" description="Radical SAM core" evidence="8">
    <location>
        <begin position="177"/>
        <end position="403"/>
    </location>
</feature>